<accession>H6QSU3</accession>
<dbReference type="AlphaFoldDB" id="H6QSU3"/>
<dbReference type="EMBL" id="DS178299">
    <property type="protein sequence ID" value="EHS63836.1"/>
    <property type="molecule type" value="Genomic_DNA"/>
</dbReference>
<dbReference type="InParanoid" id="H6QSU3"/>
<evidence type="ECO:0000313" key="4">
    <source>
        <dbReference type="Proteomes" id="UP000008783"/>
    </source>
</evidence>
<dbReference type="VEuPathDB" id="FungiDB:PGTG_21875"/>
<dbReference type="KEGG" id="pgr:PGTG_21875"/>
<dbReference type="Proteomes" id="UP000008783">
    <property type="component" value="Unassembled WGS sequence"/>
</dbReference>
<feature type="signal peptide" evidence="2">
    <location>
        <begin position="1"/>
        <end position="22"/>
    </location>
</feature>
<feature type="compositionally biased region" description="Polar residues" evidence="1">
    <location>
        <begin position="188"/>
        <end position="205"/>
    </location>
</feature>
<dbReference type="RefSeq" id="XP_003889435.1">
    <property type="nucleotide sequence ID" value="XM_003889386.1"/>
</dbReference>
<sequence>MWLGSRFLIIALLHSIVPRTLTDTIRFLRLIPTEDTIWLESSVKEPGHWTITPSELDPEELYSALREQAHGPQAIQLLIDYAKKNADVQSAPSFIVADEVYRRQNTWELLDRAGNYRPVDRDLAQLLFTTVLNIFEKREEEIKMRLSRETREQKEMKEKETQKQFVDHSCCFQPCRGVKWLSRKIEKPSSSAPGTQSKHQSAQSL</sequence>
<reference evidence="4" key="1">
    <citation type="journal article" date="2011" name="Proc. Natl. Acad. Sci. U.S.A.">
        <title>Obligate biotrophy features unraveled by the genomic analysis of rust fungi.</title>
        <authorList>
            <person name="Duplessis S."/>
            <person name="Cuomo C.A."/>
            <person name="Lin Y.-C."/>
            <person name="Aerts A."/>
            <person name="Tisserant E."/>
            <person name="Veneault-Fourrey C."/>
            <person name="Joly D.L."/>
            <person name="Hacquard S."/>
            <person name="Amselem J."/>
            <person name="Cantarel B.L."/>
            <person name="Chiu R."/>
            <person name="Coutinho P.M."/>
            <person name="Feau N."/>
            <person name="Field M."/>
            <person name="Frey P."/>
            <person name="Gelhaye E."/>
            <person name="Goldberg J."/>
            <person name="Grabherr M.G."/>
            <person name="Kodira C.D."/>
            <person name="Kohler A."/>
            <person name="Kuees U."/>
            <person name="Lindquist E.A."/>
            <person name="Lucas S.M."/>
            <person name="Mago R."/>
            <person name="Mauceli E."/>
            <person name="Morin E."/>
            <person name="Murat C."/>
            <person name="Pangilinan J.L."/>
            <person name="Park R."/>
            <person name="Pearson M."/>
            <person name="Quesneville H."/>
            <person name="Rouhier N."/>
            <person name="Sakthikumar S."/>
            <person name="Salamov A.A."/>
            <person name="Schmutz J."/>
            <person name="Selles B."/>
            <person name="Shapiro H."/>
            <person name="Tanguay P."/>
            <person name="Tuskan G.A."/>
            <person name="Henrissat B."/>
            <person name="Van de Peer Y."/>
            <person name="Rouze P."/>
            <person name="Ellis J.G."/>
            <person name="Dodds P.N."/>
            <person name="Schein J.E."/>
            <person name="Zhong S."/>
            <person name="Hamelin R.C."/>
            <person name="Grigoriev I.V."/>
            <person name="Szabo L.J."/>
            <person name="Martin F."/>
        </authorList>
    </citation>
    <scope>NUCLEOTIDE SEQUENCE [LARGE SCALE GENOMIC DNA]</scope>
    <source>
        <strain evidence="4">CRL 75-36-700-3 / race SCCL</strain>
    </source>
</reference>
<keyword evidence="2" id="KW-0732">Signal</keyword>
<dbReference type="HOGENOM" id="CLU_1343836_0_0_1"/>
<feature type="region of interest" description="Disordered" evidence="1">
    <location>
        <begin position="186"/>
        <end position="205"/>
    </location>
</feature>
<protein>
    <submittedName>
        <fullName evidence="3">Uncharacterized protein</fullName>
    </submittedName>
</protein>
<gene>
    <name evidence="3" type="ORF">PGTG_21875</name>
</gene>
<keyword evidence="4" id="KW-1185">Reference proteome</keyword>
<organism evidence="3 4">
    <name type="scientific">Puccinia graminis f. sp. tritici (strain CRL 75-36-700-3 / race SCCL)</name>
    <name type="common">Black stem rust fungus</name>
    <dbReference type="NCBI Taxonomy" id="418459"/>
    <lineage>
        <taxon>Eukaryota</taxon>
        <taxon>Fungi</taxon>
        <taxon>Dikarya</taxon>
        <taxon>Basidiomycota</taxon>
        <taxon>Pucciniomycotina</taxon>
        <taxon>Pucciniomycetes</taxon>
        <taxon>Pucciniales</taxon>
        <taxon>Pucciniaceae</taxon>
        <taxon>Puccinia</taxon>
    </lineage>
</organism>
<evidence type="ECO:0000256" key="2">
    <source>
        <dbReference type="SAM" id="SignalP"/>
    </source>
</evidence>
<dbReference type="OrthoDB" id="10288665at2759"/>
<proteinExistence type="predicted"/>
<evidence type="ECO:0000313" key="3">
    <source>
        <dbReference type="EMBL" id="EHS63836.1"/>
    </source>
</evidence>
<name>H6QSU3_PUCGT</name>
<dbReference type="GeneID" id="13542021"/>
<evidence type="ECO:0000256" key="1">
    <source>
        <dbReference type="SAM" id="MobiDB-lite"/>
    </source>
</evidence>
<feature type="chain" id="PRO_5003605762" evidence="2">
    <location>
        <begin position="23"/>
        <end position="205"/>
    </location>
</feature>